<feature type="chain" id="PRO_5012409458" evidence="2">
    <location>
        <begin position="26"/>
        <end position="313"/>
    </location>
</feature>
<dbReference type="EMBL" id="FQXB01000004">
    <property type="protein sequence ID" value="SHH23931.1"/>
    <property type="molecule type" value="Genomic_DNA"/>
</dbReference>
<accession>A0A1M5RCC9</accession>
<dbReference type="PANTHER" id="PTHR43329">
    <property type="entry name" value="EPOXIDE HYDROLASE"/>
    <property type="match status" value="1"/>
</dbReference>
<keyword evidence="2" id="KW-0732">Signal</keyword>
<dbReference type="OrthoDB" id="9804723at2"/>
<evidence type="ECO:0000313" key="5">
    <source>
        <dbReference type="Proteomes" id="UP000184074"/>
    </source>
</evidence>
<dbReference type="InterPro" id="IPR000639">
    <property type="entry name" value="Epox_hydrolase-like"/>
</dbReference>
<dbReference type="Gene3D" id="3.40.50.1820">
    <property type="entry name" value="alpha/beta hydrolase"/>
    <property type="match status" value="1"/>
</dbReference>
<dbReference type="InterPro" id="IPR006311">
    <property type="entry name" value="TAT_signal"/>
</dbReference>
<keyword evidence="5" id="KW-1185">Reference proteome</keyword>
<organism evidence="4 5">
    <name type="scientific">Cognatiyoonia sediminum</name>
    <dbReference type="NCBI Taxonomy" id="1508389"/>
    <lineage>
        <taxon>Bacteria</taxon>
        <taxon>Pseudomonadati</taxon>
        <taxon>Pseudomonadota</taxon>
        <taxon>Alphaproteobacteria</taxon>
        <taxon>Rhodobacterales</taxon>
        <taxon>Paracoccaceae</taxon>
        <taxon>Cognatiyoonia</taxon>
    </lineage>
</organism>
<evidence type="ECO:0000256" key="1">
    <source>
        <dbReference type="ARBA" id="ARBA00022801"/>
    </source>
</evidence>
<dbReference type="NCBIfam" id="NF002938">
    <property type="entry name" value="PRK03592.1"/>
    <property type="match status" value="1"/>
</dbReference>
<dbReference type="AlphaFoldDB" id="A0A1M5RCC9"/>
<dbReference type="Proteomes" id="UP000184074">
    <property type="component" value="Unassembled WGS sequence"/>
</dbReference>
<reference evidence="4 5" key="1">
    <citation type="submission" date="2016-11" db="EMBL/GenBank/DDBJ databases">
        <authorList>
            <person name="Jaros S."/>
            <person name="Januszkiewicz K."/>
            <person name="Wedrychowicz H."/>
        </authorList>
    </citation>
    <scope>NUCLEOTIDE SEQUENCE [LARGE SCALE GENOMIC DNA]</scope>
    <source>
        <strain evidence="4 5">DSM 28715</strain>
    </source>
</reference>
<dbReference type="PROSITE" id="PS51318">
    <property type="entry name" value="TAT"/>
    <property type="match status" value="1"/>
</dbReference>
<dbReference type="SUPFAM" id="SSF53474">
    <property type="entry name" value="alpha/beta-Hydrolases"/>
    <property type="match status" value="1"/>
</dbReference>
<dbReference type="PRINTS" id="PR00412">
    <property type="entry name" value="EPOXHYDRLASE"/>
</dbReference>
<evidence type="ECO:0000313" key="4">
    <source>
        <dbReference type="EMBL" id="SHH23931.1"/>
    </source>
</evidence>
<name>A0A1M5RCC9_9RHOB</name>
<dbReference type="InterPro" id="IPR000073">
    <property type="entry name" value="AB_hydrolase_1"/>
</dbReference>
<evidence type="ECO:0000256" key="2">
    <source>
        <dbReference type="SAM" id="SignalP"/>
    </source>
</evidence>
<dbReference type="InterPro" id="IPR029058">
    <property type="entry name" value="AB_hydrolase_fold"/>
</dbReference>
<dbReference type="RefSeq" id="WP_083526282.1">
    <property type="nucleotide sequence ID" value="NZ_FQXB01000004.1"/>
</dbReference>
<feature type="domain" description="AB hydrolase-1" evidence="3">
    <location>
        <begin position="51"/>
        <end position="174"/>
    </location>
</feature>
<feature type="signal peptide" evidence="2">
    <location>
        <begin position="1"/>
        <end position="25"/>
    </location>
</feature>
<sequence length="313" mass="34980">MKRRTFLQTTAAAATMAAFGTTASAAAPFEKKYANVLGHKMAYVNEGEGRPVVFLHGNPASSYLWRNIIPYVTDRYRAIAPDLMGMGDSDKPAMTETYQESAEYLHAFLDSLDLQDAILVIHDWGSALGWHYARTRPDRISAVAFMEAMAPPFMPLNDVSVLAPEMVEFMMGIRTPGIGEKMILEQNLFLDGFMRHDSGGMSEETMAEYNRPFPTPESRQIILDWPREIPMGGSPSDVHAIVQANSDFVAQSTFPKLMFHVTPGAVITEYAAKWIKKNLTNIESIYLGEGGHFIQEQYPDEIGRGLADWLFRV</sequence>
<dbReference type="STRING" id="1508389.SAMN05444003_2506"/>
<dbReference type="GO" id="GO:0016787">
    <property type="term" value="F:hydrolase activity"/>
    <property type="evidence" value="ECO:0007669"/>
    <property type="project" value="UniProtKB-KW"/>
</dbReference>
<protein>
    <submittedName>
        <fullName evidence="4">Haloalkane dehalogenase</fullName>
    </submittedName>
</protein>
<evidence type="ECO:0000259" key="3">
    <source>
        <dbReference type="Pfam" id="PF00561"/>
    </source>
</evidence>
<dbReference type="Pfam" id="PF00561">
    <property type="entry name" value="Abhydrolase_1"/>
    <property type="match status" value="1"/>
</dbReference>
<gene>
    <name evidence="4" type="ORF">SAMN05444003_2506</name>
</gene>
<keyword evidence="1" id="KW-0378">Hydrolase</keyword>
<proteinExistence type="predicted"/>